<proteinExistence type="predicted"/>
<evidence type="ECO:0000313" key="2">
    <source>
        <dbReference type="Proteomes" id="UP000727993"/>
    </source>
</evidence>
<evidence type="ECO:0000313" key="1">
    <source>
        <dbReference type="EMBL" id="MBK9296722.1"/>
    </source>
</evidence>
<dbReference type="EMBL" id="JADJZA010000005">
    <property type="protein sequence ID" value="MBK9296722.1"/>
    <property type="molecule type" value="Genomic_DNA"/>
</dbReference>
<accession>A0A936NCW8</accession>
<name>A0A936NCW8_9ACTN</name>
<protein>
    <submittedName>
        <fullName evidence="1">Uncharacterized protein</fullName>
    </submittedName>
</protein>
<dbReference type="Proteomes" id="UP000727993">
    <property type="component" value="Unassembled WGS sequence"/>
</dbReference>
<organism evidence="1 2">
    <name type="scientific">Candidatus Neomicrothrix subdominans</name>
    <dbReference type="NCBI Taxonomy" id="2954438"/>
    <lineage>
        <taxon>Bacteria</taxon>
        <taxon>Bacillati</taxon>
        <taxon>Actinomycetota</taxon>
        <taxon>Acidimicrobiia</taxon>
        <taxon>Acidimicrobiales</taxon>
        <taxon>Microthrixaceae</taxon>
        <taxon>Candidatus Neomicrothrix</taxon>
    </lineage>
</organism>
<dbReference type="AlphaFoldDB" id="A0A936NCW8"/>
<gene>
    <name evidence="1" type="ORF">IPN02_07745</name>
</gene>
<comment type="caution">
    <text evidence="1">The sequence shown here is derived from an EMBL/GenBank/DDBJ whole genome shotgun (WGS) entry which is preliminary data.</text>
</comment>
<sequence length="241" mass="25208">MANNCHLENAPCLMAAVELNASCQIVAAAPVYTSEGMITFTPEIESEDGVDYSRLNWAGKRIGPATTGERAEKWWNLTGEIATKDWALFGMLTGNPVVLDGDGNVVGYERPIQRGGVGCGTERKPRAALVIVTAAGISDAGCTVPESGATECVGQFWPLTTSWNIDLAEKSADAPTIKFDAKAFGSPNQNAGVLNLWPSDAVPAFISANSAVSEAFVTCSALPAIDCDATLAHPAPRVPAP</sequence>
<reference evidence="1 2" key="1">
    <citation type="submission" date="2020-10" db="EMBL/GenBank/DDBJ databases">
        <title>Connecting structure to function with the recovery of over 1000 high-quality activated sludge metagenome-assembled genomes encoding full-length rRNA genes using long-read sequencing.</title>
        <authorList>
            <person name="Singleton C.M."/>
            <person name="Petriglieri F."/>
            <person name="Kristensen J.M."/>
            <person name="Kirkegaard R.H."/>
            <person name="Michaelsen T.Y."/>
            <person name="Andersen M.H."/>
            <person name="Karst S.M."/>
            <person name="Dueholm M.S."/>
            <person name="Nielsen P.H."/>
            <person name="Albertsen M."/>
        </authorList>
    </citation>
    <scope>NUCLEOTIDE SEQUENCE [LARGE SCALE GENOMIC DNA]</scope>
    <source>
        <strain evidence="1">Lyne_18-Q3-R50-59_MAXAC.006</strain>
    </source>
</reference>